<keyword evidence="4" id="KW-1185">Reference proteome</keyword>
<dbReference type="SUPFAM" id="SSF51735">
    <property type="entry name" value="NAD(P)-binding Rossmann-fold domains"/>
    <property type="match status" value="1"/>
</dbReference>
<evidence type="ECO:0000313" key="4">
    <source>
        <dbReference type="Proteomes" id="UP001314796"/>
    </source>
</evidence>
<dbReference type="RefSeq" id="WP_204402651.1">
    <property type="nucleotide sequence ID" value="NZ_JAFBEE010000012.1"/>
</dbReference>
<dbReference type="PRINTS" id="PR00080">
    <property type="entry name" value="SDRFAMILY"/>
</dbReference>
<comment type="similarity">
    <text evidence="1">Belongs to the short-chain dehydrogenases/reductases (SDR) family.</text>
</comment>
<dbReference type="InterPro" id="IPR036291">
    <property type="entry name" value="NAD(P)-bd_dom_sf"/>
</dbReference>
<evidence type="ECO:0000256" key="2">
    <source>
        <dbReference type="ARBA" id="ARBA00023002"/>
    </source>
</evidence>
<gene>
    <name evidence="3" type="ORF">JOC73_002007</name>
</gene>
<reference evidence="3 4" key="1">
    <citation type="submission" date="2021-01" db="EMBL/GenBank/DDBJ databases">
        <title>Genomic Encyclopedia of Type Strains, Phase IV (KMG-IV): sequencing the most valuable type-strain genomes for metagenomic binning, comparative biology and taxonomic classification.</title>
        <authorList>
            <person name="Goeker M."/>
        </authorList>
    </citation>
    <scope>NUCLEOTIDE SEQUENCE [LARGE SCALE GENOMIC DNA]</scope>
    <source>
        <strain evidence="3 4">DSM 25890</strain>
    </source>
</reference>
<evidence type="ECO:0000313" key="3">
    <source>
        <dbReference type="EMBL" id="MBM7615437.1"/>
    </source>
</evidence>
<dbReference type="Gene3D" id="3.40.50.720">
    <property type="entry name" value="NAD(P)-binding Rossmann-like Domain"/>
    <property type="match status" value="1"/>
</dbReference>
<dbReference type="PANTHER" id="PTHR24321">
    <property type="entry name" value="DEHYDROGENASES, SHORT CHAIN"/>
    <property type="match status" value="1"/>
</dbReference>
<keyword evidence="2" id="KW-0560">Oxidoreductase</keyword>
<accession>A0ABS2NRN7</accession>
<dbReference type="Pfam" id="PF13561">
    <property type="entry name" value="adh_short_C2"/>
    <property type="match status" value="1"/>
</dbReference>
<sequence>MTYLEERVVVTGAGQGIGRSIAMAYGKLGAKVVIAEVNEATGGKVEEDMRSLGYDATFIKTDVSKESDVKYMVSETIRLYEGIDTLINNAAISFYEENPLEMSLETWNKIIGINLTGSFLCAKHCGTIMKLQKRGNIINIASTRAFMSEAFTEAYTASKGGVIALTHGLAVSLGQYGIRVNSISPGWIDLRDYEDLRPVDHQQHPVGRVGKPEDVASLCLYLTSPEAAFITGSNFTVDGGMTKKMIYEG</sequence>
<name>A0ABS2NRN7_9FIRM</name>
<evidence type="ECO:0000256" key="1">
    <source>
        <dbReference type="ARBA" id="ARBA00006484"/>
    </source>
</evidence>
<dbReference type="EMBL" id="JAFBEE010000012">
    <property type="protein sequence ID" value="MBM7615437.1"/>
    <property type="molecule type" value="Genomic_DNA"/>
</dbReference>
<comment type="caution">
    <text evidence="3">The sequence shown here is derived from an EMBL/GenBank/DDBJ whole genome shotgun (WGS) entry which is preliminary data.</text>
</comment>
<dbReference type="Proteomes" id="UP001314796">
    <property type="component" value="Unassembled WGS sequence"/>
</dbReference>
<protein>
    <submittedName>
        <fullName evidence="3">NAD(P)-dependent dehydrogenase (Short-subunit alcohol dehydrogenase family)</fullName>
    </submittedName>
</protein>
<dbReference type="InterPro" id="IPR002347">
    <property type="entry name" value="SDR_fam"/>
</dbReference>
<dbReference type="PROSITE" id="PS00061">
    <property type="entry name" value="ADH_SHORT"/>
    <property type="match status" value="1"/>
</dbReference>
<proteinExistence type="inferred from homology"/>
<dbReference type="PANTHER" id="PTHR24321:SF8">
    <property type="entry name" value="ESTRADIOL 17-BETA-DEHYDROGENASE 8-RELATED"/>
    <property type="match status" value="1"/>
</dbReference>
<organism evidence="3 4">
    <name type="scientific">Alkaliphilus hydrothermalis</name>
    <dbReference type="NCBI Taxonomy" id="1482730"/>
    <lineage>
        <taxon>Bacteria</taxon>
        <taxon>Bacillati</taxon>
        <taxon>Bacillota</taxon>
        <taxon>Clostridia</taxon>
        <taxon>Peptostreptococcales</taxon>
        <taxon>Natronincolaceae</taxon>
        <taxon>Alkaliphilus</taxon>
    </lineage>
</organism>
<dbReference type="InterPro" id="IPR020904">
    <property type="entry name" value="Sc_DH/Rdtase_CS"/>
</dbReference>
<dbReference type="PRINTS" id="PR00081">
    <property type="entry name" value="GDHRDH"/>
</dbReference>